<organism evidence="1 2">
    <name type="scientific">Sphingobacterium ginsenosidimutans</name>
    <dbReference type="NCBI Taxonomy" id="687845"/>
    <lineage>
        <taxon>Bacteria</taxon>
        <taxon>Pseudomonadati</taxon>
        <taxon>Bacteroidota</taxon>
        <taxon>Sphingobacteriia</taxon>
        <taxon>Sphingobacteriales</taxon>
        <taxon>Sphingobacteriaceae</taxon>
        <taxon>Sphingobacterium</taxon>
    </lineage>
</organism>
<name>A0ABP8AA06_9SPHI</name>
<keyword evidence="2" id="KW-1185">Reference proteome</keyword>
<dbReference type="RefSeq" id="WP_346087176.1">
    <property type="nucleotide sequence ID" value="NZ_BAAAZK010000007.1"/>
</dbReference>
<protein>
    <recommendedName>
        <fullName evidence="3">Right handed beta helix domain-containing protein</fullName>
    </recommendedName>
</protein>
<evidence type="ECO:0000313" key="2">
    <source>
        <dbReference type="Proteomes" id="UP001500167"/>
    </source>
</evidence>
<accession>A0ABP8AA06</accession>
<gene>
    <name evidence="1" type="ORF">GCM10022218_34890</name>
</gene>
<evidence type="ECO:0000313" key="1">
    <source>
        <dbReference type="EMBL" id="GAA4180537.1"/>
    </source>
</evidence>
<reference evidence="2" key="1">
    <citation type="journal article" date="2019" name="Int. J. Syst. Evol. Microbiol.">
        <title>The Global Catalogue of Microorganisms (GCM) 10K type strain sequencing project: providing services to taxonomists for standard genome sequencing and annotation.</title>
        <authorList>
            <consortium name="The Broad Institute Genomics Platform"/>
            <consortium name="The Broad Institute Genome Sequencing Center for Infectious Disease"/>
            <person name="Wu L."/>
            <person name="Ma J."/>
        </authorList>
    </citation>
    <scope>NUCLEOTIDE SEQUENCE [LARGE SCALE GENOMIC DNA]</scope>
    <source>
        <strain evidence="2">JCM 16722</strain>
    </source>
</reference>
<comment type="caution">
    <text evidence="1">The sequence shown here is derived from an EMBL/GenBank/DDBJ whole genome shotgun (WGS) entry which is preliminary data.</text>
</comment>
<proteinExistence type="predicted"/>
<dbReference type="SUPFAM" id="SSF51126">
    <property type="entry name" value="Pectin lyase-like"/>
    <property type="match status" value="1"/>
</dbReference>
<evidence type="ECO:0008006" key="3">
    <source>
        <dbReference type="Google" id="ProtNLM"/>
    </source>
</evidence>
<sequence length="135" mass="14519">MNECNSVGIRVSGDWFGFTGTAIQCGYISNIGNYGAGFTDCKDVLISGLKITNPGVSAFYFNNATDAVKIIGCTTRDNKSPKLMTNSVIVESNLPARNPKYIIADNDFEDAIGNKITIQNGVVQDRMKISNNVGV</sequence>
<dbReference type="InterPro" id="IPR011050">
    <property type="entry name" value="Pectin_lyase_fold/virulence"/>
</dbReference>
<dbReference type="Proteomes" id="UP001500167">
    <property type="component" value="Unassembled WGS sequence"/>
</dbReference>
<dbReference type="EMBL" id="BAAAZK010000007">
    <property type="protein sequence ID" value="GAA4180537.1"/>
    <property type="molecule type" value="Genomic_DNA"/>
</dbReference>